<sequence length="310" mass="32722">MQTMYLFSVFLLGPADAPASDTAQVAALVAAGEAHLRRAMDADDHPPDEFEGAHKNFEAAYLAAQDPQYLCRALAAAELALLSVKFSDDQERLSWEELRLEDLNRLQEDAREKKRANCRFDAEGNRPPPRVAILDDADLPEPDVPSAGAPPAHASTTPTSPTNSSSTSGALAASASEPPKPNQATTRSVRAKTVSGSIFTAAGIGLLAGSAAVVGFGVLQRGWEMEELVGSANAEQRKFTPAEYGRFNELRAELLHGRDVAIGVGVAGLVSLGTGIALLVTRKKAPRARGYALHPYGGPRGAGAVLRLAF</sequence>
<comment type="caution">
    <text evidence="3">The sequence shown here is derived from an EMBL/GenBank/DDBJ whole genome shotgun (WGS) entry which is preliminary data.</text>
</comment>
<reference evidence="3" key="1">
    <citation type="submission" date="2021-08" db="EMBL/GenBank/DDBJ databases">
        <authorList>
            <person name="Stevens D.C."/>
        </authorList>
    </citation>
    <scope>NUCLEOTIDE SEQUENCE</scope>
    <source>
        <strain evidence="3">DSM 53165</strain>
    </source>
</reference>
<dbReference type="Proteomes" id="UP001139031">
    <property type="component" value="Unassembled WGS sequence"/>
</dbReference>
<proteinExistence type="predicted"/>
<gene>
    <name evidence="3" type="ORF">K7C98_10195</name>
</gene>
<feature type="compositionally biased region" description="Polar residues" evidence="1">
    <location>
        <begin position="182"/>
        <end position="191"/>
    </location>
</feature>
<keyword evidence="2" id="KW-0812">Transmembrane</keyword>
<name>A0ABS7TN49_9BACT</name>
<evidence type="ECO:0000313" key="3">
    <source>
        <dbReference type="EMBL" id="MBZ5709632.1"/>
    </source>
</evidence>
<feature type="compositionally biased region" description="Low complexity" evidence="1">
    <location>
        <begin position="145"/>
        <end position="176"/>
    </location>
</feature>
<keyword evidence="4" id="KW-1185">Reference proteome</keyword>
<dbReference type="EMBL" id="JAIRAU010000008">
    <property type="protein sequence ID" value="MBZ5709632.1"/>
    <property type="molecule type" value="Genomic_DNA"/>
</dbReference>
<accession>A0ABS7TN49</accession>
<protein>
    <submittedName>
        <fullName evidence="3">Uncharacterized protein</fullName>
    </submittedName>
</protein>
<dbReference type="RefSeq" id="WP_224191407.1">
    <property type="nucleotide sequence ID" value="NZ_JAIRAU010000008.1"/>
</dbReference>
<keyword evidence="2" id="KW-1133">Transmembrane helix</keyword>
<evidence type="ECO:0000313" key="4">
    <source>
        <dbReference type="Proteomes" id="UP001139031"/>
    </source>
</evidence>
<evidence type="ECO:0000256" key="1">
    <source>
        <dbReference type="SAM" id="MobiDB-lite"/>
    </source>
</evidence>
<feature type="transmembrane region" description="Helical" evidence="2">
    <location>
        <begin position="260"/>
        <end position="280"/>
    </location>
</feature>
<keyword evidence="2" id="KW-0472">Membrane</keyword>
<feature type="region of interest" description="Disordered" evidence="1">
    <location>
        <begin position="110"/>
        <end position="191"/>
    </location>
</feature>
<evidence type="ECO:0000256" key="2">
    <source>
        <dbReference type="SAM" id="Phobius"/>
    </source>
</evidence>
<organism evidence="3 4">
    <name type="scientific">Nannocystis pusilla</name>
    <dbReference type="NCBI Taxonomy" id="889268"/>
    <lineage>
        <taxon>Bacteria</taxon>
        <taxon>Pseudomonadati</taxon>
        <taxon>Myxococcota</taxon>
        <taxon>Polyangia</taxon>
        <taxon>Nannocystales</taxon>
        <taxon>Nannocystaceae</taxon>
        <taxon>Nannocystis</taxon>
    </lineage>
</organism>